<protein>
    <submittedName>
        <fullName evidence="2">TIGR03086 family protein</fullName>
    </submittedName>
</protein>
<keyword evidence="3" id="KW-1185">Reference proteome</keyword>
<organism evidence="2 3">
    <name type="scientific">Cellulomonas wangleii</name>
    <dbReference type="NCBI Taxonomy" id="2816956"/>
    <lineage>
        <taxon>Bacteria</taxon>
        <taxon>Bacillati</taxon>
        <taxon>Actinomycetota</taxon>
        <taxon>Actinomycetes</taxon>
        <taxon>Micrococcales</taxon>
        <taxon>Cellulomonadaceae</taxon>
        <taxon>Cellulomonas</taxon>
    </lineage>
</organism>
<dbReference type="Proteomes" id="UP000677804">
    <property type="component" value="Chromosome"/>
</dbReference>
<evidence type="ECO:0000313" key="2">
    <source>
        <dbReference type="EMBL" id="QVI62138.1"/>
    </source>
</evidence>
<name>A0ABX8D3V4_9CELL</name>
<dbReference type="NCBIfam" id="TIGR03083">
    <property type="entry name" value="maleylpyruvate isomerase family mycothiol-dependent enzyme"/>
    <property type="match status" value="1"/>
</dbReference>
<feature type="domain" description="Mycothiol-dependent maleylpyruvate isomerase metal-binding" evidence="1">
    <location>
        <begin position="15"/>
        <end position="53"/>
    </location>
</feature>
<evidence type="ECO:0000313" key="3">
    <source>
        <dbReference type="Proteomes" id="UP000677804"/>
    </source>
</evidence>
<proteinExistence type="predicted"/>
<dbReference type="InterPro" id="IPR017517">
    <property type="entry name" value="Maleyloyr_isom"/>
</dbReference>
<dbReference type="Gene3D" id="1.20.120.450">
    <property type="entry name" value="dinb family like domain"/>
    <property type="match status" value="1"/>
</dbReference>
<gene>
    <name evidence="2" type="ORF">KG103_17265</name>
</gene>
<dbReference type="SUPFAM" id="SSF109854">
    <property type="entry name" value="DinB/YfiT-like putative metalloenzymes"/>
    <property type="match status" value="1"/>
</dbReference>
<dbReference type="Pfam" id="PF11716">
    <property type="entry name" value="MDMPI_N"/>
    <property type="match status" value="1"/>
</dbReference>
<dbReference type="InterPro" id="IPR024344">
    <property type="entry name" value="MDMPI_metal-binding"/>
</dbReference>
<dbReference type="InterPro" id="IPR034660">
    <property type="entry name" value="DinB/YfiT-like"/>
</dbReference>
<dbReference type="NCBIfam" id="TIGR03086">
    <property type="entry name" value="TIGR03086 family metal-binding protein"/>
    <property type="match status" value="1"/>
</dbReference>
<dbReference type="RefSeq" id="WP_207339706.1">
    <property type="nucleotide sequence ID" value="NZ_CP074405.1"/>
</dbReference>
<sequence>METTSPTFLTLVQPFTGVVDRLPADAWDAPSPCEGWTARDVLRHVVGSQRDFLAGHGVDLPDVDLDADPARGWPAHAAALQDALADPAVVGREYDGWAGRTTVGATLQGFHALDLVVHRWDVATAAGLDERLNDDELTFVEERADALGEALYSDGVCRAGVEPSADADRQARVLARLGR</sequence>
<evidence type="ECO:0000259" key="1">
    <source>
        <dbReference type="Pfam" id="PF11716"/>
    </source>
</evidence>
<reference evidence="2 3" key="1">
    <citation type="submission" date="2021-05" db="EMBL/GenBank/DDBJ databases">
        <title>Novel species in genus Cellulomonas.</title>
        <authorList>
            <person name="Zhang G."/>
        </authorList>
    </citation>
    <scope>NUCLEOTIDE SEQUENCE [LARGE SCALE GENOMIC DNA]</scope>
    <source>
        <strain evidence="3">zg-ZUI222</strain>
    </source>
</reference>
<dbReference type="InterPro" id="IPR017520">
    <property type="entry name" value="CHP03086"/>
</dbReference>
<dbReference type="EMBL" id="CP074405">
    <property type="protein sequence ID" value="QVI62138.1"/>
    <property type="molecule type" value="Genomic_DNA"/>
</dbReference>
<accession>A0ABX8D3V4</accession>